<dbReference type="GO" id="GO:0008080">
    <property type="term" value="F:N-acetyltransferase activity"/>
    <property type="evidence" value="ECO:0007669"/>
    <property type="project" value="InterPro"/>
</dbReference>
<dbReference type="EMBL" id="JABAHY010000002">
    <property type="protein sequence ID" value="NLS09105.1"/>
    <property type="molecule type" value="Genomic_DNA"/>
</dbReference>
<dbReference type="Proteomes" id="UP000523139">
    <property type="component" value="Unassembled WGS sequence"/>
</dbReference>
<keyword evidence="4" id="KW-0687">Ribonucleoprotein</keyword>
<evidence type="ECO:0000259" key="3">
    <source>
        <dbReference type="PROSITE" id="PS51186"/>
    </source>
</evidence>
<dbReference type="CDD" id="cd04301">
    <property type="entry name" value="NAT_SF"/>
    <property type="match status" value="1"/>
</dbReference>
<dbReference type="SUPFAM" id="SSF55729">
    <property type="entry name" value="Acyl-CoA N-acyltransferases (Nat)"/>
    <property type="match status" value="1"/>
</dbReference>
<sequence>MTEGPTIRVMTPADVPAVLRLEQELFPHDAWPEQFFHEELAQAEPAAAPTEATRKYWVVEDQAQAIIGYAGMMCVLPLADVQTLAVSPQAQGQGLGSRMLKLIEQESTDRGAEDLLLEVRADNPGAQRLYIRHGFVKIHQRIGYYPDGGDALIMRKRLREPRPSVPLPGRPE</sequence>
<gene>
    <name evidence="4" type="primary">rimI</name>
    <name evidence="4" type="ORF">HGQ17_03615</name>
</gene>
<evidence type="ECO:0000256" key="2">
    <source>
        <dbReference type="ARBA" id="ARBA00023315"/>
    </source>
</evidence>
<dbReference type="PROSITE" id="PS51186">
    <property type="entry name" value="GNAT"/>
    <property type="match status" value="1"/>
</dbReference>
<dbReference type="InterPro" id="IPR016181">
    <property type="entry name" value="Acyl_CoA_acyltransferase"/>
</dbReference>
<dbReference type="InterPro" id="IPR000182">
    <property type="entry name" value="GNAT_dom"/>
</dbReference>
<keyword evidence="2" id="KW-0012">Acyltransferase</keyword>
<keyword evidence="5" id="KW-1185">Reference proteome</keyword>
<feature type="domain" description="N-acetyltransferase" evidence="3">
    <location>
        <begin position="5"/>
        <end position="159"/>
    </location>
</feature>
<dbReference type="Gene3D" id="3.40.630.30">
    <property type="match status" value="1"/>
</dbReference>
<evidence type="ECO:0000313" key="5">
    <source>
        <dbReference type="Proteomes" id="UP000523139"/>
    </source>
</evidence>
<reference evidence="4 5" key="1">
    <citation type="submission" date="2020-04" db="EMBL/GenBank/DDBJ databases">
        <title>Nesterenkonia sp. nov., isolated from marine sediment.</title>
        <authorList>
            <person name="Zhang G."/>
        </authorList>
    </citation>
    <scope>NUCLEOTIDE SEQUENCE [LARGE SCALE GENOMIC DNA]</scope>
    <source>
        <strain evidence="4 5">MY13</strain>
    </source>
</reference>
<keyword evidence="1 4" id="KW-0808">Transferase</keyword>
<protein>
    <submittedName>
        <fullName evidence="4">Ribosomal protein S18-alanine N-acetyltransferase</fullName>
    </submittedName>
</protein>
<dbReference type="RefSeq" id="WP_168886604.1">
    <property type="nucleotide sequence ID" value="NZ_JABAHY010000002.1"/>
</dbReference>
<comment type="caution">
    <text evidence="4">The sequence shown here is derived from an EMBL/GenBank/DDBJ whole genome shotgun (WGS) entry which is preliminary data.</text>
</comment>
<accession>A0A7X8TII6</accession>
<keyword evidence="4" id="KW-0689">Ribosomal protein</keyword>
<dbReference type="NCBIfam" id="TIGR01575">
    <property type="entry name" value="rimI"/>
    <property type="match status" value="1"/>
</dbReference>
<dbReference type="InterPro" id="IPR006464">
    <property type="entry name" value="AcTrfase_RimI/Ard1"/>
</dbReference>
<evidence type="ECO:0000313" key="4">
    <source>
        <dbReference type="EMBL" id="NLS09105.1"/>
    </source>
</evidence>
<dbReference type="PANTHER" id="PTHR43877">
    <property type="entry name" value="AMINOALKYLPHOSPHONATE N-ACETYLTRANSFERASE-RELATED-RELATED"/>
    <property type="match status" value="1"/>
</dbReference>
<dbReference type="AlphaFoldDB" id="A0A7X8TII6"/>
<dbReference type="InterPro" id="IPR050832">
    <property type="entry name" value="Bact_Acetyltransf"/>
</dbReference>
<evidence type="ECO:0000256" key="1">
    <source>
        <dbReference type="ARBA" id="ARBA00022679"/>
    </source>
</evidence>
<proteinExistence type="predicted"/>
<organism evidence="4 5">
    <name type="scientific">Nesterenkonia sedimenti</name>
    <dbReference type="NCBI Taxonomy" id="1463632"/>
    <lineage>
        <taxon>Bacteria</taxon>
        <taxon>Bacillati</taxon>
        <taxon>Actinomycetota</taxon>
        <taxon>Actinomycetes</taxon>
        <taxon>Micrococcales</taxon>
        <taxon>Micrococcaceae</taxon>
        <taxon>Nesterenkonia</taxon>
    </lineage>
</organism>
<dbReference type="Pfam" id="PF00583">
    <property type="entry name" value="Acetyltransf_1"/>
    <property type="match status" value="1"/>
</dbReference>
<name>A0A7X8TII6_9MICC</name>
<dbReference type="GO" id="GO:0005840">
    <property type="term" value="C:ribosome"/>
    <property type="evidence" value="ECO:0007669"/>
    <property type="project" value="UniProtKB-KW"/>
</dbReference>